<feature type="domain" description="TF-B3" evidence="7">
    <location>
        <begin position="368"/>
        <end position="476"/>
    </location>
</feature>
<keyword evidence="4" id="KW-0804">Transcription</keyword>
<dbReference type="Pfam" id="PF02362">
    <property type="entry name" value="B3"/>
    <property type="match status" value="1"/>
</dbReference>
<dbReference type="GO" id="GO:0003677">
    <property type="term" value="F:DNA binding"/>
    <property type="evidence" value="ECO:0007669"/>
    <property type="project" value="UniProtKB-KW"/>
</dbReference>
<dbReference type="InterPro" id="IPR015300">
    <property type="entry name" value="DNA-bd_pseudobarrel_sf"/>
</dbReference>
<gene>
    <name evidence="8" type="ORF">FCM35_KLT07312</name>
</gene>
<accession>A0A833VKV5</accession>
<dbReference type="EMBL" id="SWLB01000017">
    <property type="protein sequence ID" value="KAF3327194.1"/>
    <property type="molecule type" value="Genomic_DNA"/>
</dbReference>
<protein>
    <submittedName>
        <fullName evidence="8">B3 domain-containing protein</fullName>
    </submittedName>
</protein>
<dbReference type="AlphaFoldDB" id="A0A833VKV5"/>
<dbReference type="InterPro" id="IPR003340">
    <property type="entry name" value="B3_DNA-bd"/>
</dbReference>
<comment type="caution">
    <text evidence="8">The sequence shown here is derived from an EMBL/GenBank/DDBJ whole genome shotgun (WGS) entry which is preliminary data.</text>
</comment>
<evidence type="ECO:0000313" key="9">
    <source>
        <dbReference type="Proteomes" id="UP000623129"/>
    </source>
</evidence>
<dbReference type="Gene3D" id="2.40.330.10">
    <property type="entry name" value="DNA-binding pseudobarrel domain"/>
    <property type="match status" value="2"/>
</dbReference>
<dbReference type="CDD" id="cd10017">
    <property type="entry name" value="B3_DNA"/>
    <property type="match status" value="1"/>
</dbReference>
<dbReference type="Proteomes" id="UP000623129">
    <property type="component" value="Unassembled WGS sequence"/>
</dbReference>
<evidence type="ECO:0000256" key="4">
    <source>
        <dbReference type="ARBA" id="ARBA00023163"/>
    </source>
</evidence>
<dbReference type="GO" id="GO:0005634">
    <property type="term" value="C:nucleus"/>
    <property type="evidence" value="ECO:0007669"/>
    <property type="project" value="UniProtKB-SubCell"/>
</dbReference>
<feature type="region of interest" description="Disordered" evidence="6">
    <location>
        <begin position="171"/>
        <end position="329"/>
    </location>
</feature>
<evidence type="ECO:0000256" key="3">
    <source>
        <dbReference type="ARBA" id="ARBA00023125"/>
    </source>
</evidence>
<dbReference type="SMART" id="SM01019">
    <property type="entry name" value="B3"/>
    <property type="match status" value="2"/>
</dbReference>
<feature type="compositionally biased region" description="Basic and acidic residues" evidence="6">
    <location>
        <begin position="274"/>
        <end position="300"/>
    </location>
</feature>
<evidence type="ECO:0000256" key="1">
    <source>
        <dbReference type="ARBA" id="ARBA00004123"/>
    </source>
</evidence>
<keyword evidence="5" id="KW-0539">Nucleus</keyword>
<dbReference type="InterPro" id="IPR044837">
    <property type="entry name" value="REM16-like"/>
</dbReference>
<keyword evidence="3" id="KW-0238">DNA-binding</keyword>
<organism evidence="8 9">
    <name type="scientific">Carex littledalei</name>
    <dbReference type="NCBI Taxonomy" id="544730"/>
    <lineage>
        <taxon>Eukaryota</taxon>
        <taxon>Viridiplantae</taxon>
        <taxon>Streptophyta</taxon>
        <taxon>Embryophyta</taxon>
        <taxon>Tracheophyta</taxon>
        <taxon>Spermatophyta</taxon>
        <taxon>Magnoliopsida</taxon>
        <taxon>Liliopsida</taxon>
        <taxon>Poales</taxon>
        <taxon>Cyperaceae</taxon>
        <taxon>Cyperoideae</taxon>
        <taxon>Cariceae</taxon>
        <taxon>Carex</taxon>
        <taxon>Carex subgen. Euthyceras</taxon>
    </lineage>
</organism>
<sequence>MGGAVSDHGIPTNGGCPGRKYRILRSDLSIRTPSTCVSGSDLSLRSICVRDKVRGLSEDYSSTMFFKLLNEDFSSYLRISREDLGSAQELFAHRRVITVIGPNGIKYDIGTKMYREGVILKKGWAEFSRAHHLCNTDKLMFTCGCHGCFSVLIFDKNGMLVEKRFGSSEVEEDEIVSGHRNDKEARCQSKKEKAVASRSRHPRKRKDEIVSGHKNRNNKEAQCQSRKEKVVASSSTLPRKRKGTGKPEVISISSDSSDNDAGKGQASGAKKPCVKRDGIQSKKEKAVDKEAQSQSKKEKAVVSSSRLPRKRKEISDTSDSSDSETESQHTIVARLRKTFVSQRRLITEVEKKETLKAAQGFKSSRPYFLKKMKKSSVYKDLFVIVPIKFARANLPDHATQISLRVSGKTEKWEVSCRYRVQKAGKQHVWMISGGWWQFSLANNLEEGDTLVFEMMKKNQIQENHKIEMKVHIFRVVKEIWPLEVL</sequence>
<keyword evidence="2" id="KW-0805">Transcription regulation</keyword>
<dbReference type="PANTHER" id="PTHR31391:SF4">
    <property type="entry name" value="B3 DOMAIN-CONTAINING PROTEIN OS03G0184500"/>
    <property type="match status" value="1"/>
</dbReference>
<reference evidence="8" key="1">
    <citation type="submission" date="2020-01" db="EMBL/GenBank/DDBJ databases">
        <title>Genome sequence of Kobresia littledalei, the first chromosome-level genome in the family Cyperaceae.</title>
        <authorList>
            <person name="Qu G."/>
        </authorList>
    </citation>
    <scope>NUCLEOTIDE SEQUENCE</scope>
    <source>
        <strain evidence="8">C.B.Clarke</strain>
        <tissue evidence="8">Leaf</tissue>
    </source>
</reference>
<dbReference type="OrthoDB" id="602386at2759"/>
<name>A0A833VKV5_9POAL</name>
<dbReference type="PANTHER" id="PTHR31391">
    <property type="entry name" value="B3 DOMAIN-CONTAINING PROTEIN OS11G0197600-RELATED"/>
    <property type="match status" value="1"/>
</dbReference>
<evidence type="ECO:0000256" key="2">
    <source>
        <dbReference type="ARBA" id="ARBA00023015"/>
    </source>
</evidence>
<evidence type="ECO:0000259" key="7">
    <source>
        <dbReference type="PROSITE" id="PS50863"/>
    </source>
</evidence>
<feature type="compositionally biased region" description="Basic and acidic residues" evidence="6">
    <location>
        <begin position="176"/>
        <end position="195"/>
    </location>
</feature>
<evidence type="ECO:0000313" key="8">
    <source>
        <dbReference type="EMBL" id="KAF3327194.1"/>
    </source>
</evidence>
<dbReference type="SUPFAM" id="SSF101936">
    <property type="entry name" value="DNA-binding pseudobarrel domain"/>
    <property type="match status" value="2"/>
</dbReference>
<evidence type="ECO:0000256" key="6">
    <source>
        <dbReference type="SAM" id="MobiDB-lite"/>
    </source>
</evidence>
<dbReference type="PROSITE" id="PS50863">
    <property type="entry name" value="B3"/>
    <property type="match status" value="1"/>
</dbReference>
<comment type="subcellular location">
    <subcellularLocation>
        <location evidence="1">Nucleus</location>
    </subcellularLocation>
</comment>
<proteinExistence type="predicted"/>
<keyword evidence="9" id="KW-1185">Reference proteome</keyword>
<evidence type="ECO:0000256" key="5">
    <source>
        <dbReference type="ARBA" id="ARBA00023242"/>
    </source>
</evidence>